<dbReference type="RefSeq" id="WP_149691892.1">
    <property type="nucleotide sequence ID" value="NZ_QRDC01000010.1"/>
</dbReference>
<reference evidence="1 2" key="1">
    <citation type="submission" date="2018-08" db="EMBL/GenBank/DDBJ databases">
        <title>Complete genomic analysis of a Citrobacter pasteurii isolated from cockles (Cerastoderma edule) containing a new chromosomic qnrB allele.</title>
        <authorList>
            <person name="Rodrigues A."/>
            <person name="Baptista T."/>
            <person name="Quesada A."/>
            <person name="Campos M.J."/>
        </authorList>
    </citation>
    <scope>NUCLEOTIDE SEQUENCE [LARGE SCALE GENOMIC DNA]</scope>
    <source>
        <strain evidence="1 2">BA18</strain>
    </source>
</reference>
<evidence type="ECO:0000313" key="2">
    <source>
        <dbReference type="Proteomes" id="UP000468420"/>
    </source>
</evidence>
<protein>
    <submittedName>
        <fullName evidence="1">Helix-turn-helix transcriptional regulator</fullName>
    </submittedName>
</protein>
<comment type="caution">
    <text evidence="1">The sequence shown here is derived from an EMBL/GenBank/DDBJ whole genome shotgun (WGS) entry which is preliminary data.</text>
</comment>
<accession>A0A6N6K2U3</accession>
<organism evidence="1 2">
    <name type="scientific">Citrobacter pasteurii</name>
    <dbReference type="NCBI Taxonomy" id="1563222"/>
    <lineage>
        <taxon>Bacteria</taxon>
        <taxon>Pseudomonadati</taxon>
        <taxon>Pseudomonadota</taxon>
        <taxon>Gammaproteobacteria</taxon>
        <taxon>Enterobacterales</taxon>
        <taxon>Enterobacteriaceae</taxon>
        <taxon>Citrobacter</taxon>
    </lineage>
</organism>
<dbReference type="EMBL" id="QRDC01000010">
    <property type="protein sequence ID" value="KAA1277597.1"/>
    <property type="molecule type" value="Genomic_DNA"/>
</dbReference>
<proteinExistence type="predicted"/>
<evidence type="ECO:0000313" key="1">
    <source>
        <dbReference type="EMBL" id="KAA1277597.1"/>
    </source>
</evidence>
<dbReference type="AlphaFoldDB" id="A0A6N6K2U3"/>
<sequence length="205" mass="23897">MKRKTLQSVRCISCELSCELFPDAAVRAQYCHRAAFAVWPEGNDYLKKGIVEKLLLNNHNHLSHGFIFIDFSFPNLRLFTDPQWVDRLTQSGMHIVLIADRILAPLANYWLSKSNKIQGIIYFNDSDEVQHQKIRRLFRGHLANSKRGRSLNYTEMVLLKRFISGVSIQQITRIDNIDVKRIYVYKLRLEDKLGLSIHKILSNIL</sequence>
<dbReference type="Proteomes" id="UP000468420">
    <property type="component" value="Unassembled WGS sequence"/>
</dbReference>
<name>A0A6N6K2U3_9ENTR</name>
<gene>
    <name evidence="1" type="ORF">DXF85_13720</name>
</gene>